<organism evidence="2 3">
    <name type="scientific">Gulo gulo</name>
    <name type="common">Wolverine</name>
    <name type="synonym">Gluton</name>
    <dbReference type="NCBI Taxonomy" id="48420"/>
    <lineage>
        <taxon>Eukaryota</taxon>
        <taxon>Metazoa</taxon>
        <taxon>Chordata</taxon>
        <taxon>Craniata</taxon>
        <taxon>Vertebrata</taxon>
        <taxon>Euteleostomi</taxon>
        <taxon>Mammalia</taxon>
        <taxon>Eutheria</taxon>
        <taxon>Laurasiatheria</taxon>
        <taxon>Carnivora</taxon>
        <taxon>Caniformia</taxon>
        <taxon>Musteloidea</taxon>
        <taxon>Mustelidae</taxon>
        <taxon>Guloninae</taxon>
        <taxon>Gulo</taxon>
    </lineage>
</organism>
<keyword evidence="3" id="KW-1185">Reference proteome</keyword>
<comment type="caution">
    <text evidence="2">The sequence shown here is derived from an EMBL/GenBank/DDBJ whole genome shotgun (WGS) entry which is preliminary data.</text>
</comment>
<gene>
    <name evidence="2" type="ORF">BN2614_LOCUS2</name>
</gene>
<sequence length="48" mass="5512">MRVIQIRICLESARQTNLDHYQKTEGSISLGPEEGPGKARRLDCEKQR</sequence>
<dbReference type="Proteomes" id="UP000269945">
    <property type="component" value="Unassembled WGS sequence"/>
</dbReference>
<accession>A0A9X9M5W0</accession>
<name>A0A9X9M5W0_GULGU</name>
<proteinExistence type="predicted"/>
<protein>
    <submittedName>
        <fullName evidence="2">Uncharacterized protein</fullName>
    </submittedName>
</protein>
<dbReference type="AlphaFoldDB" id="A0A9X9M5W0"/>
<feature type="region of interest" description="Disordered" evidence="1">
    <location>
        <begin position="20"/>
        <end position="48"/>
    </location>
</feature>
<evidence type="ECO:0000256" key="1">
    <source>
        <dbReference type="SAM" id="MobiDB-lite"/>
    </source>
</evidence>
<evidence type="ECO:0000313" key="3">
    <source>
        <dbReference type="Proteomes" id="UP000269945"/>
    </source>
</evidence>
<evidence type="ECO:0000313" key="2">
    <source>
        <dbReference type="EMBL" id="VCX37500.1"/>
    </source>
</evidence>
<reference evidence="2 3" key="1">
    <citation type="submission" date="2018-10" db="EMBL/GenBank/DDBJ databases">
        <authorList>
            <person name="Ekblom R."/>
            <person name="Jareborg N."/>
        </authorList>
    </citation>
    <scope>NUCLEOTIDE SEQUENCE [LARGE SCALE GENOMIC DNA]</scope>
    <source>
        <tissue evidence="2">Muscle</tissue>
    </source>
</reference>
<feature type="compositionally biased region" description="Basic and acidic residues" evidence="1">
    <location>
        <begin position="35"/>
        <end position="48"/>
    </location>
</feature>
<dbReference type="EMBL" id="CYRY02043246">
    <property type="protein sequence ID" value="VCX37500.1"/>
    <property type="molecule type" value="Genomic_DNA"/>
</dbReference>